<evidence type="ECO:0000313" key="1">
    <source>
        <dbReference type="EMBL" id="KAF7429331.1"/>
    </source>
</evidence>
<organism evidence="1 2">
    <name type="scientific">Vespula pensylvanica</name>
    <name type="common">Western yellow jacket</name>
    <name type="synonym">Wasp</name>
    <dbReference type="NCBI Taxonomy" id="30213"/>
    <lineage>
        <taxon>Eukaryota</taxon>
        <taxon>Metazoa</taxon>
        <taxon>Ecdysozoa</taxon>
        <taxon>Arthropoda</taxon>
        <taxon>Hexapoda</taxon>
        <taxon>Insecta</taxon>
        <taxon>Pterygota</taxon>
        <taxon>Neoptera</taxon>
        <taxon>Endopterygota</taxon>
        <taxon>Hymenoptera</taxon>
        <taxon>Apocrita</taxon>
        <taxon>Aculeata</taxon>
        <taxon>Vespoidea</taxon>
        <taxon>Vespidae</taxon>
        <taxon>Vespinae</taxon>
        <taxon>Vespula</taxon>
    </lineage>
</organism>
<dbReference type="AlphaFoldDB" id="A0A834UBJ4"/>
<keyword evidence="2" id="KW-1185">Reference proteome</keyword>
<gene>
    <name evidence="1" type="ORF">H0235_005729</name>
</gene>
<comment type="caution">
    <text evidence="1">The sequence shown here is derived from an EMBL/GenBank/DDBJ whole genome shotgun (WGS) entry which is preliminary data.</text>
</comment>
<evidence type="ECO:0000313" key="2">
    <source>
        <dbReference type="Proteomes" id="UP000600918"/>
    </source>
</evidence>
<sequence length="87" mass="9520">MPDHDSCSVVRISTVSSGRGDICHLNTENQGSNSSQVSGSSRSFGGCKFGLALASQRTGLNESRKMKKGRKSSHMKTSTYGWYEDWE</sequence>
<dbReference type="EMBL" id="JACSDY010000004">
    <property type="protein sequence ID" value="KAF7429331.1"/>
    <property type="molecule type" value="Genomic_DNA"/>
</dbReference>
<protein>
    <submittedName>
        <fullName evidence="1">Uncharacterized protein</fullName>
    </submittedName>
</protein>
<accession>A0A834UBJ4</accession>
<reference evidence="1" key="1">
    <citation type="journal article" date="2020" name="G3 (Bethesda)">
        <title>High-Quality Assemblies for Three Invasive Social Wasps from the &lt;i&gt;Vespula&lt;/i&gt; Genus.</title>
        <authorList>
            <person name="Harrop T.W.R."/>
            <person name="Guhlin J."/>
            <person name="McLaughlin G.M."/>
            <person name="Permina E."/>
            <person name="Stockwell P."/>
            <person name="Gilligan J."/>
            <person name="Le Lec M.F."/>
            <person name="Gruber M.A.M."/>
            <person name="Quinn O."/>
            <person name="Lovegrove M."/>
            <person name="Duncan E.J."/>
            <person name="Remnant E.J."/>
            <person name="Van Eeckhoven J."/>
            <person name="Graham B."/>
            <person name="Knapp R.A."/>
            <person name="Langford K.W."/>
            <person name="Kronenberg Z."/>
            <person name="Press M.O."/>
            <person name="Eacker S.M."/>
            <person name="Wilson-Rankin E.E."/>
            <person name="Purcell J."/>
            <person name="Lester P.J."/>
            <person name="Dearden P.K."/>
        </authorList>
    </citation>
    <scope>NUCLEOTIDE SEQUENCE</scope>
    <source>
        <strain evidence="1">Volc-1</strain>
    </source>
</reference>
<dbReference type="Proteomes" id="UP000600918">
    <property type="component" value="Unassembled WGS sequence"/>
</dbReference>
<proteinExistence type="predicted"/>
<name>A0A834UBJ4_VESPE</name>